<keyword evidence="1" id="KW-0175">Coiled coil</keyword>
<evidence type="ECO:0000313" key="3">
    <source>
        <dbReference type="Proteomes" id="UP000615446"/>
    </source>
</evidence>
<reference evidence="2" key="1">
    <citation type="submission" date="2019-10" db="EMBL/GenBank/DDBJ databases">
        <title>Conservation and host-specific expression of non-tandemly repeated heterogenous ribosome RNA gene in arbuscular mycorrhizal fungi.</title>
        <authorList>
            <person name="Maeda T."/>
            <person name="Kobayashi Y."/>
            <person name="Nakagawa T."/>
            <person name="Ezawa T."/>
            <person name="Yamaguchi K."/>
            <person name="Bino T."/>
            <person name="Nishimoto Y."/>
            <person name="Shigenobu S."/>
            <person name="Kawaguchi M."/>
        </authorList>
    </citation>
    <scope>NUCLEOTIDE SEQUENCE</scope>
    <source>
        <strain evidence="2">HR1</strain>
    </source>
</reference>
<accession>A0A8H3M8L3</accession>
<organism evidence="2 3">
    <name type="scientific">Rhizophagus clarus</name>
    <dbReference type="NCBI Taxonomy" id="94130"/>
    <lineage>
        <taxon>Eukaryota</taxon>
        <taxon>Fungi</taxon>
        <taxon>Fungi incertae sedis</taxon>
        <taxon>Mucoromycota</taxon>
        <taxon>Glomeromycotina</taxon>
        <taxon>Glomeromycetes</taxon>
        <taxon>Glomerales</taxon>
        <taxon>Glomeraceae</taxon>
        <taxon>Rhizophagus</taxon>
    </lineage>
</organism>
<gene>
    <name evidence="2" type="ORF">RCL2_002911700</name>
</gene>
<proteinExistence type="predicted"/>
<dbReference type="EMBL" id="BLAL01000315">
    <property type="protein sequence ID" value="GET02748.1"/>
    <property type="molecule type" value="Genomic_DNA"/>
</dbReference>
<dbReference type="AlphaFoldDB" id="A0A8H3M8L3"/>
<evidence type="ECO:0000256" key="1">
    <source>
        <dbReference type="SAM" id="Coils"/>
    </source>
</evidence>
<comment type="caution">
    <text evidence="2">The sequence shown here is derived from an EMBL/GenBank/DDBJ whole genome shotgun (WGS) entry which is preliminary data.</text>
</comment>
<sequence>MYLKLDIVQIQFCLAEIAKLRKENAEISELREKLLKFTEIEAENAKLRQIIEKNAKYNVENAKLKTEVARLRYDIKEMKQQTQVITEVKYAYSIEDTFPMEVIPKISTASIPSNQCNKVNSSPSSVSGQKSLKDREIDAFLELEYKRKVSDEIKQHNKEKKLLCESVNQNVTSSLSCDIEIITSDRQQKNIPKISQENPDIIIPPIILVSVLDESDTISEILKLKNQIVKGLVQELTSEFSFASGNKSLNESKVNIFEISKPCIQDMIPDSTQSLLELFDKAIKLDQKQILCWFYYSLEFENKVRNLTADGKTKDKTARLKIYKKMKLFLPNITNVNLRKKTERARKILKLFDEGGVGIDRIKYITYSASTISELKDAQIQYIINQTNAFILLKAEVSISTNVLSGFHSNSTYDRTYFCNKILNQYSNLYREFSSENFDYYGITEETSCLLCKLKHDNEESIEEKVNMTKSDKILTFKYLDWHTQLTGLPSILTDKICFNLYKKYKRETGHEP</sequence>
<protein>
    <submittedName>
        <fullName evidence="2">Uncharacterized protein</fullName>
    </submittedName>
</protein>
<evidence type="ECO:0000313" key="2">
    <source>
        <dbReference type="EMBL" id="GET02748.1"/>
    </source>
</evidence>
<feature type="coiled-coil region" evidence="1">
    <location>
        <begin position="10"/>
        <end position="81"/>
    </location>
</feature>
<dbReference type="Proteomes" id="UP000615446">
    <property type="component" value="Unassembled WGS sequence"/>
</dbReference>
<dbReference type="OrthoDB" id="2411763at2759"/>
<name>A0A8H3M8L3_9GLOM</name>